<evidence type="ECO:0000256" key="5">
    <source>
        <dbReference type="ARBA" id="ARBA00023080"/>
    </source>
</evidence>
<dbReference type="PANTHER" id="PTHR31699">
    <property type="entry name" value="NUDIX T16 FAMILY MEMBER"/>
    <property type="match status" value="1"/>
</dbReference>
<comment type="cofactor">
    <cofactor evidence="1">
        <name>Co(2+)</name>
        <dbReference type="ChEBI" id="CHEBI:48828"/>
    </cofactor>
</comment>
<evidence type="ECO:0000256" key="7">
    <source>
        <dbReference type="ARBA" id="ARBA00038173"/>
    </source>
</evidence>
<evidence type="ECO:0000256" key="10">
    <source>
        <dbReference type="ARBA" id="ARBA00041450"/>
    </source>
</evidence>
<dbReference type="AlphaFoldDB" id="A0A8C9TK43"/>
<evidence type="ECO:0000256" key="3">
    <source>
        <dbReference type="ARBA" id="ARBA00004642"/>
    </source>
</evidence>
<accession>A0A8C9TK43</accession>
<organism evidence="18 19">
    <name type="scientific">Scleropages formosus</name>
    <name type="common">Asian bonytongue</name>
    <name type="synonym">Osteoglossum formosum</name>
    <dbReference type="NCBI Taxonomy" id="113540"/>
    <lineage>
        <taxon>Eukaryota</taxon>
        <taxon>Metazoa</taxon>
        <taxon>Chordata</taxon>
        <taxon>Craniata</taxon>
        <taxon>Vertebrata</taxon>
        <taxon>Euteleostomi</taxon>
        <taxon>Actinopterygii</taxon>
        <taxon>Neopterygii</taxon>
        <taxon>Teleostei</taxon>
        <taxon>Osteoglossocephala</taxon>
        <taxon>Osteoglossomorpha</taxon>
        <taxon>Osteoglossiformes</taxon>
        <taxon>Osteoglossidae</taxon>
        <taxon>Scleropages</taxon>
    </lineage>
</organism>
<reference evidence="18 19" key="1">
    <citation type="submission" date="2019-04" db="EMBL/GenBank/DDBJ databases">
        <authorList>
            <consortium name="Wellcome Sanger Institute Data Sharing"/>
        </authorList>
    </citation>
    <scope>NUCLEOTIDE SEQUENCE [LARGE SCALE GENOMIC DNA]</scope>
</reference>
<dbReference type="GO" id="GO:1990003">
    <property type="term" value="F:IDP phosphatase activity"/>
    <property type="evidence" value="ECO:0007669"/>
    <property type="project" value="UniProtKB-EC"/>
</dbReference>
<evidence type="ECO:0000256" key="12">
    <source>
        <dbReference type="ARBA" id="ARBA00042015"/>
    </source>
</evidence>
<dbReference type="GO" id="GO:0006402">
    <property type="term" value="P:mRNA catabolic process"/>
    <property type="evidence" value="ECO:0007669"/>
    <property type="project" value="TreeGrafter"/>
</dbReference>
<dbReference type="GO" id="GO:0016077">
    <property type="term" value="P:sno(s)RNA catabolic process"/>
    <property type="evidence" value="ECO:0007669"/>
    <property type="project" value="TreeGrafter"/>
</dbReference>
<keyword evidence="6" id="KW-0539">Nucleus</keyword>
<dbReference type="Proteomes" id="UP000694397">
    <property type="component" value="Chromosome 22"/>
</dbReference>
<dbReference type="SUPFAM" id="SSF55811">
    <property type="entry name" value="Nudix"/>
    <property type="match status" value="1"/>
</dbReference>
<proteinExistence type="inferred from homology"/>
<evidence type="ECO:0000256" key="2">
    <source>
        <dbReference type="ARBA" id="ARBA00004604"/>
    </source>
</evidence>
<comment type="catalytic activity">
    <reaction evidence="16">
        <text>dIDP + H2O = dIMP + phosphate + H(+)</text>
        <dbReference type="Rhea" id="RHEA:35211"/>
        <dbReference type="ChEBI" id="CHEBI:15377"/>
        <dbReference type="ChEBI" id="CHEBI:15378"/>
        <dbReference type="ChEBI" id="CHEBI:43474"/>
        <dbReference type="ChEBI" id="CHEBI:61194"/>
        <dbReference type="ChEBI" id="CHEBI:62286"/>
        <dbReference type="EC" id="3.6.1.64"/>
    </reaction>
    <physiologicalReaction direction="left-to-right" evidence="16">
        <dbReference type="Rhea" id="RHEA:35212"/>
    </physiologicalReaction>
</comment>
<evidence type="ECO:0000313" key="19">
    <source>
        <dbReference type="Proteomes" id="UP000694397"/>
    </source>
</evidence>
<evidence type="ECO:0000256" key="6">
    <source>
        <dbReference type="ARBA" id="ARBA00023242"/>
    </source>
</evidence>
<dbReference type="InterPro" id="IPR054754">
    <property type="entry name" value="NudT16"/>
</dbReference>
<protein>
    <recommendedName>
        <fullName evidence="9">U8 snoRNA-decapping enzyme</fullName>
        <ecNumber evidence="8">3.6.1.64</ecNumber>
    </recommendedName>
    <alternativeName>
        <fullName evidence="12">IDP phosphatase</fullName>
    </alternativeName>
    <alternativeName>
        <fullName evidence="10">Inosine diphosphate phosphatase</fullName>
    </alternativeName>
    <alternativeName>
        <fullName evidence="11">Nucleoside diphosphate-linked moiety X motif 16</fullName>
    </alternativeName>
    <alternativeName>
        <fullName evidence="13">m7GpppN-mRNA hydrolase</fullName>
    </alternativeName>
</protein>
<keyword evidence="4" id="KW-0694">RNA-binding</keyword>
<evidence type="ECO:0000313" key="18">
    <source>
        <dbReference type="Ensembl" id="ENSSFOP00015053978.1"/>
    </source>
</evidence>
<evidence type="ECO:0000256" key="14">
    <source>
        <dbReference type="ARBA" id="ARBA00047661"/>
    </source>
</evidence>
<keyword evidence="19" id="KW-1185">Reference proteome</keyword>
<dbReference type="Pfam" id="PF22327">
    <property type="entry name" value="Nudt16-like"/>
    <property type="match status" value="1"/>
</dbReference>
<name>A0A8C9TK43_SCLFO</name>
<dbReference type="GO" id="GO:1990174">
    <property type="term" value="F:phosphodiesterase decapping endonuclease activity"/>
    <property type="evidence" value="ECO:0007669"/>
    <property type="project" value="TreeGrafter"/>
</dbReference>
<dbReference type="OrthoDB" id="5950381at2759"/>
<dbReference type="PANTHER" id="PTHR31699:SF1">
    <property type="entry name" value="U8 SNORNA-DECAPPING ENZYME"/>
    <property type="match status" value="1"/>
</dbReference>
<evidence type="ECO:0000256" key="1">
    <source>
        <dbReference type="ARBA" id="ARBA00001941"/>
    </source>
</evidence>
<evidence type="ECO:0000256" key="11">
    <source>
        <dbReference type="ARBA" id="ARBA00041656"/>
    </source>
</evidence>
<evidence type="ECO:0000256" key="13">
    <source>
        <dbReference type="ARBA" id="ARBA00043162"/>
    </source>
</evidence>
<dbReference type="GO" id="GO:0005654">
    <property type="term" value="C:nucleoplasm"/>
    <property type="evidence" value="ECO:0007669"/>
    <property type="project" value="UniProtKB-SubCell"/>
</dbReference>
<dbReference type="Ensembl" id="ENSSFOT00015060924.1">
    <property type="protein sequence ID" value="ENSSFOP00015053978.1"/>
    <property type="gene ID" value="ENSSFOG00015031486.1"/>
</dbReference>
<reference evidence="18" key="2">
    <citation type="submission" date="2025-08" db="UniProtKB">
        <authorList>
            <consortium name="Ensembl"/>
        </authorList>
    </citation>
    <scope>IDENTIFICATION</scope>
</reference>
<dbReference type="InterPro" id="IPR000086">
    <property type="entry name" value="NUDIX_hydrolase_dom"/>
</dbReference>
<gene>
    <name evidence="18" type="primary">zgc:103759</name>
</gene>
<comment type="similarity">
    <text evidence="7">Belongs to the Nudix hydrolase family. NUDT16 subfamily.</text>
</comment>
<dbReference type="GO" id="GO:0009117">
    <property type="term" value="P:nucleotide metabolic process"/>
    <property type="evidence" value="ECO:0007669"/>
    <property type="project" value="UniProtKB-KW"/>
</dbReference>
<dbReference type="InterPro" id="IPR015797">
    <property type="entry name" value="NUDIX_hydrolase-like_dom_sf"/>
</dbReference>
<comment type="catalytic activity">
    <reaction evidence="14">
        <text>a 5'-end (N(7)-methyl 5'-triphosphoguanosine)-ribonucleoside in mRNA + H2O = N(7)-methyl-GDP + a 5'-end phospho-ribonucleoside in mRNA + 2 H(+)</text>
        <dbReference type="Rhea" id="RHEA:67484"/>
        <dbReference type="Rhea" id="RHEA-COMP:15692"/>
        <dbReference type="Rhea" id="RHEA-COMP:17167"/>
        <dbReference type="ChEBI" id="CHEBI:15377"/>
        <dbReference type="ChEBI" id="CHEBI:15378"/>
        <dbReference type="ChEBI" id="CHEBI:63714"/>
        <dbReference type="ChEBI" id="CHEBI:138282"/>
        <dbReference type="ChEBI" id="CHEBI:156461"/>
        <dbReference type="EC" id="3.6.1.62"/>
    </reaction>
    <physiologicalReaction direction="left-to-right" evidence="14">
        <dbReference type="Rhea" id="RHEA:67485"/>
    </physiologicalReaction>
</comment>
<dbReference type="GO" id="GO:0140933">
    <property type="term" value="F:5'-(N(7)-methylguanosine 5'-triphospho)-[mRNA] hydrolase activity"/>
    <property type="evidence" value="ECO:0007669"/>
    <property type="project" value="UniProtKB-EC"/>
</dbReference>
<evidence type="ECO:0000256" key="8">
    <source>
        <dbReference type="ARBA" id="ARBA00038899"/>
    </source>
</evidence>
<dbReference type="GO" id="GO:0005730">
    <property type="term" value="C:nucleolus"/>
    <property type="evidence" value="ECO:0007669"/>
    <property type="project" value="UniProtKB-SubCell"/>
</dbReference>
<dbReference type="GeneTree" id="ENSGT00390000016224"/>
<feature type="domain" description="Nudix hydrolase" evidence="17">
    <location>
        <begin position="24"/>
        <end position="169"/>
    </location>
</feature>
<comment type="catalytic activity">
    <reaction evidence="15">
        <text>IDP + H2O = IMP + phosphate + H(+)</text>
        <dbReference type="Rhea" id="RHEA:35207"/>
        <dbReference type="ChEBI" id="CHEBI:15377"/>
        <dbReference type="ChEBI" id="CHEBI:15378"/>
        <dbReference type="ChEBI" id="CHEBI:43474"/>
        <dbReference type="ChEBI" id="CHEBI:58053"/>
        <dbReference type="ChEBI" id="CHEBI:58280"/>
        <dbReference type="EC" id="3.6.1.64"/>
    </reaction>
    <physiologicalReaction direction="left-to-right" evidence="15">
        <dbReference type="Rhea" id="RHEA:35208"/>
    </physiologicalReaction>
</comment>
<evidence type="ECO:0000256" key="15">
    <source>
        <dbReference type="ARBA" id="ARBA00047875"/>
    </source>
</evidence>
<keyword evidence="5" id="KW-0546">Nucleotide metabolism</keyword>
<evidence type="ECO:0000256" key="16">
    <source>
        <dbReference type="ARBA" id="ARBA00048945"/>
    </source>
</evidence>
<dbReference type="PROSITE" id="PS51462">
    <property type="entry name" value="NUDIX"/>
    <property type="match status" value="1"/>
</dbReference>
<dbReference type="EC" id="3.6.1.64" evidence="8"/>
<dbReference type="GO" id="GO:0030515">
    <property type="term" value="F:snoRNA binding"/>
    <property type="evidence" value="ECO:0007669"/>
    <property type="project" value="TreeGrafter"/>
</dbReference>
<dbReference type="Gene3D" id="3.90.79.10">
    <property type="entry name" value="Nucleoside Triphosphate Pyrophosphohydrolase"/>
    <property type="match status" value="1"/>
</dbReference>
<evidence type="ECO:0000256" key="9">
    <source>
        <dbReference type="ARBA" id="ARBA00039871"/>
    </source>
</evidence>
<sequence>MAYREIAKEQALSLVGHKHACHVMLYAATDAKLFGRIPLKHIVLMQMRFDGLLGFPGGLVNPSKESLESGLSRELREELGMAIDVSPEDHFSSSLSHSGPKLVAHFFTKKMTEAELREAEAAAVTKATDHGLEVMGMVRVPLFSMKNDGGFPSFLSHSFISNSRSQLLSALRVLELVSQEDVEAAVGKADKIRQTKAQ</sequence>
<evidence type="ECO:0000256" key="4">
    <source>
        <dbReference type="ARBA" id="ARBA00022884"/>
    </source>
</evidence>
<evidence type="ECO:0000259" key="17">
    <source>
        <dbReference type="PROSITE" id="PS51462"/>
    </source>
</evidence>
<comment type="subcellular location">
    <subcellularLocation>
        <location evidence="2">Nucleus</location>
        <location evidence="2">Nucleolus</location>
    </subcellularLocation>
    <subcellularLocation>
        <location evidence="3">Nucleus</location>
        <location evidence="3">Nucleoplasm</location>
    </subcellularLocation>
</comment>
<reference evidence="18" key="3">
    <citation type="submission" date="2025-09" db="UniProtKB">
        <authorList>
            <consortium name="Ensembl"/>
        </authorList>
    </citation>
    <scope>IDENTIFICATION</scope>
</reference>